<evidence type="ECO:0000313" key="9">
    <source>
        <dbReference type="EMBL" id="ALP39799.1"/>
    </source>
</evidence>
<dbReference type="NCBIfam" id="TIGR00347">
    <property type="entry name" value="bioD"/>
    <property type="match status" value="1"/>
</dbReference>
<dbReference type="RefSeq" id="WP_060584748.1">
    <property type="nucleotide sequence ID" value="NZ_CP013067.1"/>
</dbReference>
<dbReference type="PATRIC" id="fig|652.5.peg.1201"/>
<dbReference type="AlphaFoldDB" id="A0A0S2SDJ1"/>
<dbReference type="Pfam" id="PF13500">
    <property type="entry name" value="AAA_26"/>
    <property type="match status" value="1"/>
</dbReference>
<comment type="subcellular location">
    <subcellularLocation>
        <location evidence="8">Cytoplasm</location>
    </subcellularLocation>
</comment>
<comment type="catalytic activity">
    <reaction evidence="8">
        <text>(7R,8S)-7,8-diammoniononanoate + CO2 + ATP = (4R,5S)-dethiobiotin + ADP + phosphate + 3 H(+)</text>
        <dbReference type="Rhea" id="RHEA:15805"/>
        <dbReference type="ChEBI" id="CHEBI:15378"/>
        <dbReference type="ChEBI" id="CHEBI:16526"/>
        <dbReference type="ChEBI" id="CHEBI:30616"/>
        <dbReference type="ChEBI" id="CHEBI:43474"/>
        <dbReference type="ChEBI" id="CHEBI:149469"/>
        <dbReference type="ChEBI" id="CHEBI:149473"/>
        <dbReference type="ChEBI" id="CHEBI:456216"/>
        <dbReference type="EC" id="6.3.3.3"/>
    </reaction>
</comment>
<feature type="binding site" evidence="8">
    <location>
        <position position="117"/>
    </location>
    <ligand>
        <name>Mg(2+)</name>
        <dbReference type="ChEBI" id="CHEBI:18420"/>
    </ligand>
</feature>
<protein>
    <recommendedName>
        <fullName evidence="8">ATP-dependent dethiobiotin synthetase BioD</fullName>
        <ecNumber evidence="8">6.3.3.3</ecNumber>
    </recommendedName>
    <alternativeName>
        <fullName evidence="8">DTB synthetase</fullName>
        <shortName evidence="8">DTBS</shortName>
    </alternativeName>
    <alternativeName>
        <fullName evidence="8">Dethiobiotin synthase</fullName>
    </alternativeName>
</protein>
<feature type="binding site" evidence="8">
    <location>
        <begin position="206"/>
        <end position="208"/>
    </location>
    <ligand>
        <name>ATP</name>
        <dbReference type="ChEBI" id="CHEBI:30616"/>
    </ligand>
</feature>
<keyword evidence="6 8" id="KW-0067">ATP-binding</keyword>
<feature type="binding site" evidence="8">
    <location>
        <position position="55"/>
    </location>
    <ligand>
        <name>Mg(2+)</name>
        <dbReference type="ChEBI" id="CHEBI:18420"/>
    </ligand>
</feature>
<dbReference type="GO" id="GO:0004141">
    <property type="term" value="F:dethiobiotin synthase activity"/>
    <property type="evidence" value="ECO:0007669"/>
    <property type="project" value="UniProtKB-UniRule"/>
</dbReference>
<keyword evidence="7 8" id="KW-0460">Magnesium</keyword>
<organism evidence="9 10">
    <name type="scientific">Aeromonas schubertii</name>
    <dbReference type="NCBI Taxonomy" id="652"/>
    <lineage>
        <taxon>Bacteria</taxon>
        <taxon>Pseudomonadati</taxon>
        <taxon>Pseudomonadota</taxon>
        <taxon>Gammaproteobacteria</taxon>
        <taxon>Aeromonadales</taxon>
        <taxon>Aeromonadaceae</taxon>
        <taxon>Aeromonas</taxon>
    </lineage>
</organism>
<dbReference type="PANTHER" id="PTHR43210">
    <property type="entry name" value="DETHIOBIOTIN SYNTHETASE"/>
    <property type="match status" value="1"/>
</dbReference>
<evidence type="ECO:0000256" key="2">
    <source>
        <dbReference type="ARBA" id="ARBA00022598"/>
    </source>
</evidence>
<feature type="binding site" evidence="8">
    <location>
        <begin position="117"/>
        <end position="120"/>
    </location>
    <ligand>
        <name>ATP</name>
        <dbReference type="ChEBI" id="CHEBI:30616"/>
    </ligand>
</feature>
<feature type="binding site" evidence="8">
    <location>
        <position position="55"/>
    </location>
    <ligand>
        <name>ATP</name>
        <dbReference type="ChEBI" id="CHEBI:30616"/>
    </ligand>
</feature>
<evidence type="ECO:0000256" key="8">
    <source>
        <dbReference type="HAMAP-Rule" id="MF_00336"/>
    </source>
</evidence>
<dbReference type="KEGG" id="asr:WL1483_380"/>
<reference evidence="10" key="1">
    <citation type="submission" date="2015-10" db="EMBL/GenBank/DDBJ databases">
        <title>Complete Genome Sequence of Aeromonas schubertii strain WL1483.</title>
        <authorList>
            <person name="Liu L."/>
        </authorList>
    </citation>
    <scope>NUCLEOTIDE SEQUENCE [LARGE SCALE GENOMIC DNA]</scope>
    <source>
        <strain evidence="10">WL1483</strain>
    </source>
</reference>
<keyword evidence="3 8" id="KW-0479">Metal-binding</keyword>
<keyword evidence="4 8" id="KW-0547">Nucleotide-binding</keyword>
<dbReference type="GO" id="GO:0005524">
    <property type="term" value="F:ATP binding"/>
    <property type="evidence" value="ECO:0007669"/>
    <property type="project" value="UniProtKB-UniRule"/>
</dbReference>
<dbReference type="InterPro" id="IPR027417">
    <property type="entry name" value="P-loop_NTPase"/>
</dbReference>
<accession>A0A0S2SDJ1</accession>
<dbReference type="GO" id="GO:0000287">
    <property type="term" value="F:magnesium ion binding"/>
    <property type="evidence" value="ECO:0007669"/>
    <property type="project" value="UniProtKB-UniRule"/>
</dbReference>
<dbReference type="InterPro" id="IPR004472">
    <property type="entry name" value="DTB_synth_BioD"/>
</dbReference>
<dbReference type="EC" id="6.3.3.3" evidence="8"/>
<dbReference type="EMBL" id="CP013067">
    <property type="protein sequence ID" value="ALP39799.1"/>
    <property type="molecule type" value="Genomic_DNA"/>
</dbReference>
<comment type="cofactor">
    <cofactor evidence="8">
        <name>Mg(2+)</name>
        <dbReference type="ChEBI" id="CHEBI:18420"/>
    </cofactor>
</comment>
<dbReference type="PANTHER" id="PTHR43210:SF5">
    <property type="entry name" value="DETHIOBIOTIN SYNTHETASE"/>
    <property type="match status" value="1"/>
</dbReference>
<keyword evidence="5 8" id="KW-0093">Biotin biosynthesis</keyword>
<dbReference type="GO" id="GO:0042803">
    <property type="term" value="F:protein homodimerization activity"/>
    <property type="evidence" value="ECO:0007669"/>
    <property type="project" value="UniProtKB-ARBA"/>
</dbReference>
<dbReference type="Gene3D" id="3.40.50.300">
    <property type="entry name" value="P-loop containing nucleotide triphosphate hydrolases"/>
    <property type="match status" value="1"/>
</dbReference>
<reference evidence="9 10" key="2">
    <citation type="journal article" date="2016" name="Genome Announc.">
        <title>Complete Genome Sequence of the Highly Virulent Aeromonas schubertii Strain WL1483, Isolated from Diseased Snakehead Fish (Channa argus) in China.</title>
        <authorList>
            <person name="Liu L."/>
            <person name="Li N."/>
            <person name="Zhang D."/>
            <person name="Fu X."/>
            <person name="Shi C."/>
            <person name="Lin Q."/>
            <person name="Hao G."/>
        </authorList>
    </citation>
    <scope>NUCLEOTIDE SEQUENCE [LARGE SCALE GENOMIC DNA]</scope>
    <source>
        <strain evidence="9 10">WL1483</strain>
    </source>
</reference>
<evidence type="ECO:0000313" key="10">
    <source>
        <dbReference type="Proteomes" id="UP000058114"/>
    </source>
</evidence>
<comment type="caution">
    <text evidence="8">Lacks conserved residue(s) required for the propagation of feature annotation.</text>
</comment>
<evidence type="ECO:0000256" key="3">
    <source>
        <dbReference type="ARBA" id="ARBA00022723"/>
    </source>
</evidence>
<sequence length="226" mass="24886">MAKTFFITGTDTDVGKTQVACALLRELAALDYKAAGYKPISAGCARTPQGLRNLDALLLQEAGNVDLPYEAINPIAYEPPIAPHIAAEECHSPISLETITSGLHRLQQSEADVVLVEGAGGWYLPLDRQHLLSDWVREQNLPVILVVGARLGCLNHALLTFEAIRREGLPVVGWFMNRVTPEMSHYRQNLDTLRGLLPAPFLGEMPWLPEHKRHETSGLLDVSPLL</sequence>
<feature type="binding site" evidence="8">
    <location>
        <begin position="177"/>
        <end position="178"/>
    </location>
    <ligand>
        <name>ATP</name>
        <dbReference type="ChEBI" id="CHEBI:30616"/>
    </ligand>
</feature>
<dbReference type="GO" id="GO:0005829">
    <property type="term" value="C:cytosol"/>
    <property type="evidence" value="ECO:0007669"/>
    <property type="project" value="TreeGrafter"/>
</dbReference>
<evidence type="ECO:0000256" key="4">
    <source>
        <dbReference type="ARBA" id="ARBA00022741"/>
    </source>
</evidence>
<comment type="pathway">
    <text evidence="8">Cofactor biosynthesis; biotin biosynthesis; biotin from 7,8-diaminononanoate: step 1/2.</text>
</comment>
<evidence type="ECO:0000256" key="6">
    <source>
        <dbReference type="ARBA" id="ARBA00022840"/>
    </source>
</evidence>
<dbReference type="SUPFAM" id="SSF52540">
    <property type="entry name" value="P-loop containing nucleoside triphosphate hydrolases"/>
    <property type="match status" value="1"/>
</dbReference>
<dbReference type="PIRSF" id="PIRSF006755">
    <property type="entry name" value="DTB_synth"/>
    <property type="match status" value="1"/>
</dbReference>
<comment type="similarity">
    <text evidence="8">Belongs to the dethiobiotin synthetase family.</text>
</comment>
<gene>
    <name evidence="8 9" type="primary">bioD</name>
    <name evidence="9" type="ORF">WL1483_380</name>
</gene>
<evidence type="ECO:0000256" key="1">
    <source>
        <dbReference type="ARBA" id="ARBA00022490"/>
    </source>
</evidence>
<keyword evidence="1 8" id="KW-0963">Cytoplasm</keyword>
<dbReference type="HAMAP" id="MF_00336">
    <property type="entry name" value="BioD"/>
    <property type="match status" value="1"/>
</dbReference>
<dbReference type="CDD" id="cd03109">
    <property type="entry name" value="DTBS"/>
    <property type="match status" value="1"/>
</dbReference>
<evidence type="ECO:0000256" key="5">
    <source>
        <dbReference type="ARBA" id="ARBA00022756"/>
    </source>
</evidence>
<dbReference type="GO" id="GO:0009102">
    <property type="term" value="P:biotin biosynthetic process"/>
    <property type="evidence" value="ECO:0007669"/>
    <property type="project" value="UniProtKB-UniRule"/>
</dbReference>
<dbReference type="Proteomes" id="UP000058114">
    <property type="component" value="Chromosome"/>
</dbReference>
<keyword evidence="2 8" id="KW-0436">Ligase</keyword>
<evidence type="ECO:0000256" key="7">
    <source>
        <dbReference type="ARBA" id="ARBA00022842"/>
    </source>
</evidence>
<comment type="subunit">
    <text evidence="8">Homodimer.</text>
</comment>
<comment type="function">
    <text evidence="8">Catalyzes a mechanistically unusual reaction, the ATP-dependent insertion of CO2 between the N7 and N8 nitrogen atoms of 7,8-diaminopelargonic acid (DAPA, also called 7,8-diammoniononanoate) to form a ureido ring.</text>
</comment>
<proteinExistence type="inferred from homology"/>
<dbReference type="FunFam" id="3.40.50.300:FF:000292">
    <property type="entry name" value="ATP-dependent dethiobiotin synthetase BioD"/>
    <property type="match status" value="1"/>
</dbReference>
<feature type="binding site" evidence="8">
    <location>
        <position position="17"/>
    </location>
    <ligand>
        <name>Mg(2+)</name>
        <dbReference type="ChEBI" id="CHEBI:18420"/>
    </ligand>
</feature>
<dbReference type="UniPathway" id="UPA00078">
    <property type="reaction ID" value="UER00161"/>
</dbReference>
<name>A0A0S2SDJ1_9GAMM</name>
<feature type="active site" evidence="8">
    <location>
        <position position="38"/>
    </location>
</feature>